<comment type="subcellular location">
    <subcellularLocation>
        <location evidence="1 10">Cell membrane</location>
        <topology evidence="1 10">Multi-pass membrane protein</topology>
    </subcellularLocation>
</comment>
<proteinExistence type="inferred from homology"/>
<evidence type="ECO:0000256" key="8">
    <source>
        <dbReference type="ARBA" id="ARBA00023010"/>
    </source>
</evidence>
<protein>
    <recommendedName>
        <fullName evidence="10">Protein-export membrane protein SecG</fullName>
    </recommendedName>
</protein>
<keyword evidence="9 10" id="KW-0472">Membrane</keyword>
<dbReference type="GO" id="GO:0043952">
    <property type="term" value="P:protein transport by the Sec complex"/>
    <property type="evidence" value="ECO:0007669"/>
    <property type="project" value="TreeGrafter"/>
</dbReference>
<dbReference type="Proteomes" id="UP001310022">
    <property type="component" value="Unassembled WGS sequence"/>
</dbReference>
<evidence type="ECO:0000256" key="6">
    <source>
        <dbReference type="ARBA" id="ARBA00022927"/>
    </source>
</evidence>
<evidence type="ECO:0000256" key="1">
    <source>
        <dbReference type="ARBA" id="ARBA00004651"/>
    </source>
</evidence>
<comment type="similarity">
    <text evidence="2 10">Belongs to the SecG family.</text>
</comment>
<dbReference type="AlphaFoldDB" id="A0AAN4VV21"/>
<dbReference type="Pfam" id="PF03840">
    <property type="entry name" value="SecG"/>
    <property type="match status" value="1"/>
</dbReference>
<evidence type="ECO:0000256" key="3">
    <source>
        <dbReference type="ARBA" id="ARBA00022448"/>
    </source>
</evidence>
<dbReference type="PANTHER" id="PTHR34182">
    <property type="entry name" value="PROTEIN-EXPORT MEMBRANE PROTEIN SECG"/>
    <property type="match status" value="1"/>
</dbReference>
<keyword evidence="5 10" id="KW-0812">Transmembrane</keyword>
<keyword evidence="6 10" id="KW-0653">Protein transport</keyword>
<feature type="compositionally biased region" description="Polar residues" evidence="11">
    <location>
        <begin position="85"/>
        <end position="99"/>
    </location>
</feature>
<dbReference type="GO" id="GO:0015450">
    <property type="term" value="F:protein-transporting ATPase activity"/>
    <property type="evidence" value="ECO:0007669"/>
    <property type="project" value="UniProtKB-UniRule"/>
</dbReference>
<dbReference type="EMBL" id="BQKE01000001">
    <property type="protein sequence ID" value="GJM60486.1"/>
    <property type="molecule type" value="Genomic_DNA"/>
</dbReference>
<keyword evidence="3 10" id="KW-0813">Transport</keyword>
<organism evidence="12 13">
    <name type="scientific">Persicobacter diffluens</name>
    <dbReference type="NCBI Taxonomy" id="981"/>
    <lineage>
        <taxon>Bacteria</taxon>
        <taxon>Pseudomonadati</taxon>
        <taxon>Bacteroidota</taxon>
        <taxon>Cytophagia</taxon>
        <taxon>Cytophagales</taxon>
        <taxon>Persicobacteraceae</taxon>
        <taxon>Persicobacter</taxon>
    </lineage>
</organism>
<dbReference type="GO" id="GO:0065002">
    <property type="term" value="P:intracellular protein transmembrane transport"/>
    <property type="evidence" value="ECO:0007669"/>
    <property type="project" value="TreeGrafter"/>
</dbReference>
<gene>
    <name evidence="12" type="primary">secG</name>
    <name evidence="12" type="ORF">PEDI_10380</name>
</gene>
<evidence type="ECO:0000256" key="4">
    <source>
        <dbReference type="ARBA" id="ARBA00022475"/>
    </source>
</evidence>
<dbReference type="PRINTS" id="PR01651">
    <property type="entry name" value="SECGEXPORT"/>
</dbReference>
<feature type="region of interest" description="Disordered" evidence="11">
    <location>
        <begin position="85"/>
        <end position="126"/>
    </location>
</feature>
<dbReference type="NCBIfam" id="TIGR00810">
    <property type="entry name" value="secG"/>
    <property type="match status" value="1"/>
</dbReference>
<dbReference type="RefSeq" id="WP_060685878.1">
    <property type="nucleotide sequence ID" value="NZ_BQKE01000001.1"/>
</dbReference>
<dbReference type="GO" id="GO:0009306">
    <property type="term" value="P:protein secretion"/>
    <property type="evidence" value="ECO:0007669"/>
    <property type="project" value="UniProtKB-UniRule"/>
</dbReference>
<evidence type="ECO:0000256" key="7">
    <source>
        <dbReference type="ARBA" id="ARBA00022989"/>
    </source>
</evidence>
<comment type="caution">
    <text evidence="10">Lacks conserved residue(s) required for the propagation of feature annotation.</text>
</comment>
<evidence type="ECO:0000313" key="13">
    <source>
        <dbReference type="Proteomes" id="UP001310022"/>
    </source>
</evidence>
<evidence type="ECO:0000256" key="10">
    <source>
        <dbReference type="RuleBase" id="RU365087"/>
    </source>
</evidence>
<feature type="transmembrane region" description="Helical" evidence="10">
    <location>
        <begin position="55"/>
        <end position="74"/>
    </location>
</feature>
<evidence type="ECO:0000256" key="9">
    <source>
        <dbReference type="ARBA" id="ARBA00023136"/>
    </source>
</evidence>
<accession>A0AAN4VV21</accession>
<evidence type="ECO:0000256" key="2">
    <source>
        <dbReference type="ARBA" id="ARBA00008445"/>
    </source>
</evidence>
<comment type="caution">
    <text evidence="12">The sequence shown here is derived from an EMBL/GenBank/DDBJ whole genome shotgun (WGS) entry which is preliminary data.</text>
</comment>
<evidence type="ECO:0000256" key="5">
    <source>
        <dbReference type="ARBA" id="ARBA00022692"/>
    </source>
</evidence>
<dbReference type="GO" id="GO:0005886">
    <property type="term" value="C:plasma membrane"/>
    <property type="evidence" value="ECO:0007669"/>
    <property type="project" value="UniProtKB-SubCell"/>
</dbReference>
<evidence type="ECO:0000256" key="11">
    <source>
        <dbReference type="SAM" id="MobiDB-lite"/>
    </source>
</evidence>
<keyword evidence="8 10" id="KW-0811">Translocation</keyword>
<dbReference type="PANTHER" id="PTHR34182:SF1">
    <property type="entry name" value="PROTEIN-EXPORT MEMBRANE PROTEIN SECG"/>
    <property type="match status" value="1"/>
</dbReference>
<evidence type="ECO:0000313" key="12">
    <source>
        <dbReference type="EMBL" id="GJM60486.1"/>
    </source>
</evidence>
<keyword evidence="7 10" id="KW-1133">Transmembrane helix</keyword>
<comment type="function">
    <text evidence="10">Involved in protein export. Participates in an early event of protein translocation.</text>
</comment>
<keyword evidence="4 10" id="KW-1003">Cell membrane</keyword>
<dbReference type="InterPro" id="IPR004692">
    <property type="entry name" value="SecG"/>
</dbReference>
<keyword evidence="13" id="KW-1185">Reference proteome</keyword>
<reference evidence="12 13" key="1">
    <citation type="submission" date="2021-12" db="EMBL/GenBank/DDBJ databases">
        <title>Genome sequencing of bacteria with rrn-lacking chromosome and rrn-plasmid.</title>
        <authorList>
            <person name="Anda M."/>
            <person name="Iwasaki W."/>
        </authorList>
    </citation>
    <scope>NUCLEOTIDE SEQUENCE [LARGE SCALE GENOMIC DNA]</scope>
    <source>
        <strain evidence="12 13">NBRC 15940</strain>
    </source>
</reference>
<sequence>MFTVLIGVIIVAAILLVVVVLAQNPKGGGLSSQFGGSSTSQIMGVKKTTDFLEKVTWGLAIAIVVLTLSTNFFIEEQRGAGVNTFNSPNLEKAGQSATLPNLGGEASDATIEGETLETAPATDSAE</sequence>
<name>A0AAN4VV21_9BACT</name>